<protein>
    <recommendedName>
        <fullName evidence="6">Gustatory receptor</fullName>
    </recommendedName>
</protein>
<evidence type="ECO:0000313" key="7">
    <source>
        <dbReference type="Proteomes" id="UP001652620"/>
    </source>
</evidence>
<dbReference type="KEGG" id="bdr:109579940"/>
<feature type="transmembrane region" description="Helical" evidence="6">
    <location>
        <begin position="248"/>
        <end position="270"/>
    </location>
</feature>
<evidence type="ECO:0000256" key="3">
    <source>
        <dbReference type="ARBA" id="ARBA00022692"/>
    </source>
</evidence>
<dbReference type="RefSeq" id="XP_019847873.2">
    <property type="nucleotide sequence ID" value="XM_019992314.3"/>
</dbReference>
<comment type="function">
    <text evidence="6">Gustatory receptor which mediates acceptance or avoidance behavior, depending on its substrates.</text>
</comment>
<keyword evidence="7" id="KW-1185">Reference proteome</keyword>
<dbReference type="Proteomes" id="UP001652620">
    <property type="component" value="Chromosome 2"/>
</dbReference>
<dbReference type="GO" id="GO:0050909">
    <property type="term" value="P:sensory perception of taste"/>
    <property type="evidence" value="ECO:0007669"/>
    <property type="project" value="InterPro"/>
</dbReference>
<evidence type="ECO:0000256" key="1">
    <source>
        <dbReference type="ARBA" id="ARBA00004651"/>
    </source>
</evidence>
<gene>
    <name evidence="8" type="primary">LOC109579940</name>
</gene>
<reference evidence="8" key="2">
    <citation type="submission" date="2025-08" db="UniProtKB">
        <authorList>
            <consortium name="RefSeq"/>
        </authorList>
    </citation>
    <scope>IDENTIFICATION</scope>
    <source>
        <tissue evidence="8">Adult</tissue>
    </source>
</reference>
<proteinExistence type="inferred from homology"/>
<dbReference type="Pfam" id="PF08395">
    <property type="entry name" value="7tm_7"/>
    <property type="match status" value="1"/>
</dbReference>
<dbReference type="GO" id="GO:0005886">
    <property type="term" value="C:plasma membrane"/>
    <property type="evidence" value="ECO:0007669"/>
    <property type="project" value="UniProtKB-SubCell"/>
</dbReference>
<evidence type="ECO:0000256" key="2">
    <source>
        <dbReference type="ARBA" id="ARBA00022475"/>
    </source>
</evidence>
<feature type="transmembrane region" description="Helical" evidence="6">
    <location>
        <begin position="6"/>
        <end position="23"/>
    </location>
</feature>
<evidence type="ECO:0000256" key="6">
    <source>
        <dbReference type="RuleBase" id="RU363108"/>
    </source>
</evidence>
<name>A0A6J0RK91_BACDO</name>
<sequence length="417" mass="47621">MQHLKLVKICVAIIFASLMLFGFSAHGISIRKGHFYNSYIIAMYALAIASAFTVSYGQSMLNDWQNDEFDLENVTNLYSYMNITSVIINYLTAFILSSTFVRFFNNVSLFETLRFFEVSARTVIVSVRLVILKALLIPVIYEVTFLLQQIRNEPDKHLLWTLYTVLPLVLAQMYPNLFFSALVIGKVLVETLNERLCEIVNEVNCMQTPLQMSLHKPYYRMQLFCDLADRMDLLAQKYDIICRQTTKYLQLLSAPVICSLLCNLCGITVGCFRQYLAVAETLVNNEPYDVFQALTNAAFLAISVIEVMLLAQISDNNVVKVELKLIKKLLTMLCKSFLFQVQETGLILQRINLTHADLRFKQSVDAFSLLVLVTKYKIEPLGMLEINISLIQDVLSAVTSFLLIFVQSDLTLRFSLK</sequence>
<dbReference type="InParanoid" id="A0A6J0RK91"/>
<keyword evidence="4 6" id="KW-1133">Transmembrane helix</keyword>
<dbReference type="GeneID" id="109579940"/>
<keyword evidence="5 6" id="KW-0472">Membrane</keyword>
<feature type="transmembrane region" description="Helical" evidence="6">
    <location>
        <begin position="35"/>
        <end position="57"/>
    </location>
</feature>
<keyword evidence="6 8" id="KW-0675">Receptor</keyword>
<organism evidence="7 8">
    <name type="scientific">Bactrocera dorsalis</name>
    <name type="common">Oriental fruit fly</name>
    <name type="synonym">Dacus dorsalis</name>
    <dbReference type="NCBI Taxonomy" id="27457"/>
    <lineage>
        <taxon>Eukaryota</taxon>
        <taxon>Metazoa</taxon>
        <taxon>Ecdysozoa</taxon>
        <taxon>Arthropoda</taxon>
        <taxon>Hexapoda</taxon>
        <taxon>Insecta</taxon>
        <taxon>Pterygota</taxon>
        <taxon>Neoptera</taxon>
        <taxon>Endopterygota</taxon>
        <taxon>Diptera</taxon>
        <taxon>Brachycera</taxon>
        <taxon>Muscomorpha</taxon>
        <taxon>Tephritoidea</taxon>
        <taxon>Tephritidae</taxon>
        <taxon>Bactrocera</taxon>
        <taxon>Bactrocera</taxon>
    </lineage>
</organism>
<keyword evidence="2 6" id="KW-1003">Cell membrane</keyword>
<comment type="subcellular location">
    <subcellularLocation>
        <location evidence="1 6">Cell membrane</location>
        <topology evidence="1 6">Multi-pass membrane protein</topology>
    </subcellularLocation>
</comment>
<accession>A0A6J0RK91</accession>
<feature type="transmembrane region" description="Helical" evidence="6">
    <location>
        <begin position="77"/>
        <end position="101"/>
    </location>
</feature>
<reference evidence="7" key="1">
    <citation type="submission" date="2025-05" db="UniProtKB">
        <authorList>
            <consortium name="RefSeq"/>
        </authorList>
    </citation>
    <scope>NUCLEOTIDE SEQUENCE [LARGE SCALE GENOMIC DNA]</scope>
</reference>
<dbReference type="FunCoup" id="A0A6J0RK91">
    <property type="interactions" value="5"/>
</dbReference>
<keyword evidence="3 6" id="KW-0812">Transmembrane</keyword>
<keyword evidence="6" id="KW-0807">Transducer</keyword>
<dbReference type="InterPro" id="IPR013604">
    <property type="entry name" value="7TM_chemorcpt"/>
</dbReference>
<feature type="transmembrane region" description="Helical" evidence="6">
    <location>
        <begin position="290"/>
        <end position="311"/>
    </location>
</feature>
<comment type="similarity">
    <text evidence="6">Belongs to the insect chemoreceptor superfamily. Gustatory receptor (GR) family.</text>
</comment>
<dbReference type="GO" id="GO:0007165">
    <property type="term" value="P:signal transduction"/>
    <property type="evidence" value="ECO:0007669"/>
    <property type="project" value="UniProtKB-KW"/>
</dbReference>
<evidence type="ECO:0000256" key="4">
    <source>
        <dbReference type="ARBA" id="ARBA00022989"/>
    </source>
</evidence>
<evidence type="ECO:0000313" key="8">
    <source>
        <dbReference type="RefSeq" id="XP_019847873.2"/>
    </source>
</evidence>
<dbReference type="OrthoDB" id="6366728at2759"/>
<dbReference type="AlphaFoldDB" id="A0A6J0RK91"/>
<feature type="transmembrane region" description="Helical" evidence="6">
    <location>
        <begin position="122"/>
        <end position="141"/>
    </location>
</feature>
<evidence type="ECO:0000256" key="5">
    <source>
        <dbReference type="ARBA" id="ARBA00023136"/>
    </source>
</evidence>
<feature type="transmembrane region" description="Helical" evidence="6">
    <location>
        <begin position="161"/>
        <end position="185"/>
    </location>
</feature>